<dbReference type="Bgee" id="ENSMFAG00000038987">
    <property type="expression patterns" value="Expressed in pituitary gland and 1 other cell type or tissue"/>
</dbReference>
<evidence type="ECO:0000256" key="1">
    <source>
        <dbReference type="ARBA" id="ARBA00004167"/>
    </source>
</evidence>
<evidence type="ECO:0000313" key="5">
    <source>
        <dbReference type="Ensembl" id="ENSMFAP00000060496.1"/>
    </source>
</evidence>
<dbReference type="GO" id="GO:0016020">
    <property type="term" value="C:membrane"/>
    <property type="evidence" value="ECO:0007669"/>
    <property type="project" value="UniProtKB-SubCell"/>
</dbReference>
<dbReference type="GO" id="GO:0046475">
    <property type="term" value="P:glycerophospholipid catabolic process"/>
    <property type="evidence" value="ECO:0007669"/>
    <property type="project" value="TreeGrafter"/>
</dbReference>
<reference evidence="5" key="3">
    <citation type="submission" date="2025-09" db="UniProtKB">
        <authorList>
            <consortium name="Ensembl"/>
        </authorList>
    </citation>
    <scope>IDENTIFICATION</scope>
</reference>
<reference evidence="5 6" key="1">
    <citation type="submission" date="2013-03" db="EMBL/GenBank/DDBJ databases">
        <authorList>
            <person name="Warren W."/>
            <person name="Wilson R.K."/>
        </authorList>
    </citation>
    <scope>NUCLEOTIDE SEQUENCE</scope>
</reference>
<keyword evidence="3" id="KW-1133">Transmembrane helix</keyword>
<evidence type="ECO:0000256" key="2">
    <source>
        <dbReference type="ARBA" id="ARBA00022692"/>
    </source>
</evidence>
<dbReference type="Proteomes" id="UP000233100">
    <property type="component" value="Chromosome 10"/>
</dbReference>
<dbReference type="GO" id="GO:0006685">
    <property type="term" value="P:sphingomyelin catabolic process"/>
    <property type="evidence" value="ECO:0007669"/>
    <property type="project" value="TreeGrafter"/>
</dbReference>
<proteinExistence type="predicted"/>
<dbReference type="PANTHER" id="PTHR12988:SF6">
    <property type="entry name" value="SPHINGOMYELIN PHOSPHODIESTERASE 4"/>
    <property type="match status" value="1"/>
</dbReference>
<evidence type="ECO:0000256" key="4">
    <source>
        <dbReference type="ARBA" id="ARBA00023136"/>
    </source>
</evidence>
<keyword evidence="6" id="KW-1185">Reference proteome</keyword>
<evidence type="ECO:0000313" key="6">
    <source>
        <dbReference type="Proteomes" id="UP000233100"/>
    </source>
</evidence>
<dbReference type="GeneTree" id="ENSGT00940000166367"/>
<dbReference type="GO" id="GO:0046513">
    <property type="term" value="P:ceramide biosynthetic process"/>
    <property type="evidence" value="ECO:0007669"/>
    <property type="project" value="TreeGrafter"/>
</dbReference>
<accession>A0A7N9D3L7</accession>
<dbReference type="PANTHER" id="PTHR12988">
    <property type="entry name" value="SPHINGOMYELIN PHOSPHODIESTERASE 4"/>
    <property type="match status" value="1"/>
</dbReference>
<reference evidence="5" key="2">
    <citation type="submission" date="2025-08" db="UniProtKB">
        <authorList>
            <consortium name="Ensembl"/>
        </authorList>
    </citation>
    <scope>IDENTIFICATION</scope>
</reference>
<name>A0A7N9D3L7_MACFA</name>
<keyword evidence="4" id="KW-0472">Membrane</keyword>
<dbReference type="GO" id="GO:0050290">
    <property type="term" value="F:sphingomyelin phosphodiesterase D activity"/>
    <property type="evidence" value="ECO:0007669"/>
    <property type="project" value="InterPro"/>
</dbReference>
<dbReference type="InterPro" id="IPR024129">
    <property type="entry name" value="Sphingomy_SMPD4"/>
</dbReference>
<dbReference type="Pfam" id="PF14724">
    <property type="entry name" value="mit_SMPDase"/>
    <property type="match status" value="1"/>
</dbReference>
<dbReference type="Ensembl" id="ENSMFAT00000074759.1">
    <property type="protein sequence ID" value="ENSMFAP00000060496.1"/>
    <property type="gene ID" value="ENSMFAG00000038987.2"/>
</dbReference>
<organism evidence="5 6">
    <name type="scientific">Macaca fascicularis</name>
    <name type="common">Crab-eating macaque</name>
    <name type="synonym">Cynomolgus monkey</name>
    <dbReference type="NCBI Taxonomy" id="9541"/>
    <lineage>
        <taxon>Eukaryota</taxon>
        <taxon>Metazoa</taxon>
        <taxon>Chordata</taxon>
        <taxon>Craniata</taxon>
        <taxon>Vertebrata</taxon>
        <taxon>Euteleostomi</taxon>
        <taxon>Mammalia</taxon>
        <taxon>Eutheria</taxon>
        <taxon>Euarchontoglires</taxon>
        <taxon>Primates</taxon>
        <taxon>Haplorrhini</taxon>
        <taxon>Catarrhini</taxon>
        <taxon>Cercopithecidae</taxon>
        <taxon>Cercopithecinae</taxon>
        <taxon>Macaca</taxon>
    </lineage>
</organism>
<comment type="subcellular location">
    <subcellularLocation>
        <location evidence="1">Membrane</location>
        <topology evidence="1">Single-pass membrane protein</topology>
    </subcellularLocation>
</comment>
<evidence type="ECO:0000256" key="3">
    <source>
        <dbReference type="ARBA" id="ARBA00022989"/>
    </source>
</evidence>
<keyword evidence="2" id="KW-0812">Transmembrane</keyword>
<sequence length="172" mass="19123">MFRPEAHTLVLHLTQLITQAKHMAKSISDPCVESPAGCSFLLWPGFGPTDTNGSSSANDLDEMGQDSVRKTDECLEEALEYLCQIFQLSEVQLTQFTLALDTIQDENGKQQLRLHCRSTGCKGLKLSIGGTWSWGPLWGYEITSLVRAPFRLSCAIKQTRTLLTKLGKLHQP</sequence>
<protein>
    <submittedName>
        <fullName evidence="5">Uncharacterized protein</fullName>
    </submittedName>
</protein>
<dbReference type="AlphaFoldDB" id="A0A7N9D3L7"/>